<dbReference type="Gene3D" id="1.25.10.10">
    <property type="entry name" value="Leucine-rich Repeat Variant"/>
    <property type="match status" value="1"/>
</dbReference>
<dbReference type="PANTHER" id="PTHR11199">
    <property type="entry name" value="STROMAL ANTIGEN"/>
    <property type="match status" value="1"/>
</dbReference>
<dbReference type="GO" id="GO:0003682">
    <property type="term" value="F:chromatin binding"/>
    <property type="evidence" value="ECO:0007669"/>
    <property type="project" value="TreeGrafter"/>
</dbReference>
<feature type="compositionally biased region" description="Acidic residues" evidence="1">
    <location>
        <begin position="996"/>
        <end position="1010"/>
    </location>
</feature>
<dbReference type="Proteomes" id="UP000076761">
    <property type="component" value="Unassembled WGS sequence"/>
</dbReference>
<feature type="domain" description="SCD" evidence="2">
    <location>
        <begin position="366"/>
        <end position="451"/>
    </location>
</feature>
<evidence type="ECO:0000256" key="1">
    <source>
        <dbReference type="SAM" id="MobiDB-lite"/>
    </source>
</evidence>
<dbReference type="SUPFAM" id="SSF48371">
    <property type="entry name" value="ARM repeat"/>
    <property type="match status" value="1"/>
</dbReference>
<dbReference type="InterPro" id="IPR011989">
    <property type="entry name" value="ARM-like"/>
</dbReference>
<dbReference type="InterPro" id="IPR020839">
    <property type="entry name" value="SCD"/>
</dbReference>
<dbReference type="Pfam" id="PF21581">
    <property type="entry name" value="SCD"/>
    <property type="match status" value="1"/>
</dbReference>
<feature type="compositionally biased region" description="Basic and acidic residues" evidence="1">
    <location>
        <begin position="41"/>
        <end position="50"/>
    </location>
</feature>
<dbReference type="GO" id="GO:0000785">
    <property type="term" value="C:chromatin"/>
    <property type="evidence" value="ECO:0007669"/>
    <property type="project" value="TreeGrafter"/>
</dbReference>
<feature type="region of interest" description="Disordered" evidence="1">
    <location>
        <begin position="550"/>
        <end position="574"/>
    </location>
</feature>
<organism evidence="3 4">
    <name type="scientific">Neolentinus lepideus HHB14362 ss-1</name>
    <dbReference type="NCBI Taxonomy" id="1314782"/>
    <lineage>
        <taxon>Eukaryota</taxon>
        <taxon>Fungi</taxon>
        <taxon>Dikarya</taxon>
        <taxon>Basidiomycota</taxon>
        <taxon>Agaricomycotina</taxon>
        <taxon>Agaricomycetes</taxon>
        <taxon>Gloeophyllales</taxon>
        <taxon>Gloeophyllaceae</taxon>
        <taxon>Neolentinus</taxon>
    </lineage>
</organism>
<feature type="region of interest" description="Disordered" evidence="1">
    <location>
        <begin position="1"/>
        <end position="131"/>
    </location>
</feature>
<evidence type="ECO:0000313" key="3">
    <source>
        <dbReference type="EMBL" id="KZT22297.1"/>
    </source>
</evidence>
<reference evidence="3 4" key="1">
    <citation type="journal article" date="2016" name="Mol. Biol. Evol.">
        <title>Comparative Genomics of Early-Diverging Mushroom-Forming Fungi Provides Insights into the Origins of Lignocellulose Decay Capabilities.</title>
        <authorList>
            <person name="Nagy L.G."/>
            <person name="Riley R."/>
            <person name="Tritt A."/>
            <person name="Adam C."/>
            <person name="Daum C."/>
            <person name="Floudas D."/>
            <person name="Sun H."/>
            <person name="Yadav J.S."/>
            <person name="Pangilinan J."/>
            <person name="Larsson K.H."/>
            <person name="Matsuura K."/>
            <person name="Barry K."/>
            <person name="Labutti K."/>
            <person name="Kuo R."/>
            <person name="Ohm R.A."/>
            <person name="Bhattacharya S.S."/>
            <person name="Shirouzu T."/>
            <person name="Yoshinaga Y."/>
            <person name="Martin F.M."/>
            <person name="Grigoriev I.V."/>
            <person name="Hibbett D.S."/>
        </authorList>
    </citation>
    <scope>NUCLEOTIDE SEQUENCE [LARGE SCALE GENOMIC DNA]</scope>
    <source>
        <strain evidence="3 4">HHB14362 ss-1</strain>
    </source>
</reference>
<dbReference type="InterPro" id="IPR016024">
    <property type="entry name" value="ARM-type_fold"/>
</dbReference>
<dbReference type="GO" id="GO:0008278">
    <property type="term" value="C:cohesin complex"/>
    <property type="evidence" value="ECO:0007669"/>
    <property type="project" value="TreeGrafter"/>
</dbReference>
<dbReference type="EMBL" id="KV425597">
    <property type="protein sequence ID" value="KZT22297.1"/>
    <property type="molecule type" value="Genomic_DNA"/>
</dbReference>
<dbReference type="PROSITE" id="PS51425">
    <property type="entry name" value="SCD"/>
    <property type="match status" value="1"/>
</dbReference>
<feature type="compositionally biased region" description="Polar residues" evidence="1">
    <location>
        <begin position="1326"/>
        <end position="1337"/>
    </location>
</feature>
<sequence>MSDAEGSAPRRSQRERKTVEKYGSRMSVTSLEVEILISSVEDAKRKRQDTDTEGDDAEEVTDPEDGQEGDNEEEESHRAPKPKRKTSGTSGKKGRGKAPEGAPPPAKKPRVAKVAGKGTGRRGRKPVGANGTFDVTKLAEDTKISGDNSLFNAIVNPSTALQSTVEDFLESLSQSPALAQAELINCVFRACGCNDSVDSDQVMDYDGVVDALDDFTEGLKKDDTHVYPLSSKLPIFKRFRNSLSEFIDRLTSSSAELRLLYTTDLMSTLQTWIIAMSSSQLRSFRHTATVIALEMETALCDVAAKVEKEAEVVSRQKEGERKRKAAGNKGKGPEGREKELDIKAKEIRERRSKVAEFLKEFVDGVFVHRYRDLDPTIRAECVRSMGHWFKKYPSHFLDGSYLRYVGWVLSDSNTQVRLEAVRSLVGAYEKADYIGSMHHFTDRFKPRLVEMATGDTELAVRVAVIQVLQAIDGHALLEDEQREELCLLVYDEEAKVRKAVSGFVANVWQETLDERLVGRSKVSQSDKDKAGIKALSMLLVKWGRALDKRAQGSVNEDDEERSVNSGEGGSKPPRLKEMASLLSAQQKGRTSLAVEALWEEIDSVRDWETLLDVLLLDHSATETQSSNNRSKRKKGEDTSEDSVVDEAWRLEEVEEGVLLEVLVAAIRRTRSGAANSKKGEEEIVVSDITRALMKALPRLFVKHQTDERRIAEVLIIPQLMNLDMYLEMRMIAAYASLWDDTTKQFLSHSSPTVLSPAVSTIRHLLDATSLSNTNNTKILELEDELSSSLREIVGGRDELEVASFSEDEILSLAATCSRLAAFAGMRNMTAWMEEDEGGKQSSAWDIINALLDRGRLGYKEEEVMVEQAIQLLTLHIVWKAKGLTAAVEPTEEEERYREAVREQRDSLLEKLLEYAVGTQSNTQDGVKRAAFQNLMNLHILFCPIQTVATDGTELSTASLSLTLDDEAQYRCAGFIEAEIERYAEEVIGSVSREENLVDDNSAESEGEDNAESSKNNTKPRKDAKGEGARYSHSSVPRPTSRSQLEREYLFIGTITTFLRAIRTGAIDVRHAGIMLAHFSRLGPSFDACCKVIADIVREEGLFNGNGQTVVDIATRAIEESFSLLLDGVENTEEHSVALAKLLSSCFMMRGAQLAIVRRLDPKFVNEIHISSLTWIGKRLAAYENNGNKRGRNTALLFFKVLVPLLGVVDSKDALRIKAHMEQVLAQAKVQPSATSKPWEPQRFYEKRLGNAVSKEKTATNKPRRKKAAKSNEFASSDEEEHEVAGLVERDIAPVKPRSRPRRVTRATAGELSNEESELTEYPSENEAPNVSTRQTQAERGASVQVEVQPPRLASPTSPKYSSLTNGHATPKQLQKRARSEDTESVASGLSSGLVSEGGQDISAARAPTVEGEIQIKRKRIRH</sequence>
<accession>A0A165QDY5</accession>
<name>A0A165QDY5_9AGAM</name>
<evidence type="ECO:0000313" key="4">
    <source>
        <dbReference type="Proteomes" id="UP000076761"/>
    </source>
</evidence>
<feature type="region of interest" description="Disordered" evidence="1">
    <location>
        <begin position="622"/>
        <end position="641"/>
    </location>
</feature>
<feature type="compositionally biased region" description="Basic and acidic residues" evidence="1">
    <location>
        <begin position="1019"/>
        <end position="1029"/>
    </location>
</feature>
<proteinExistence type="predicted"/>
<feature type="compositionally biased region" description="Basic residues" evidence="1">
    <location>
        <begin position="79"/>
        <end position="96"/>
    </location>
</feature>
<dbReference type="OrthoDB" id="498590at2759"/>
<feature type="compositionally biased region" description="Polar residues" evidence="1">
    <location>
        <begin position="1354"/>
        <end position="1367"/>
    </location>
</feature>
<feature type="compositionally biased region" description="Low complexity" evidence="1">
    <location>
        <begin position="1384"/>
        <end position="1398"/>
    </location>
</feature>
<feature type="region of interest" description="Disordered" evidence="1">
    <location>
        <begin position="1230"/>
        <end position="1405"/>
    </location>
</feature>
<dbReference type="STRING" id="1314782.A0A165QDY5"/>
<dbReference type="Pfam" id="PF08514">
    <property type="entry name" value="STAG"/>
    <property type="match status" value="1"/>
</dbReference>
<dbReference type="InterPro" id="IPR056396">
    <property type="entry name" value="HEAT_SCC3-SA"/>
</dbReference>
<dbReference type="InterPro" id="IPR013721">
    <property type="entry name" value="STAG"/>
</dbReference>
<dbReference type="GO" id="GO:0005634">
    <property type="term" value="C:nucleus"/>
    <property type="evidence" value="ECO:0007669"/>
    <property type="project" value="TreeGrafter"/>
</dbReference>
<dbReference type="Pfam" id="PF24571">
    <property type="entry name" value="HEAT_SCC3-SA"/>
    <property type="match status" value="1"/>
</dbReference>
<feature type="compositionally biased region" description="Basic and acidic residues" evidence="1">
    <location>
        <begin position="1242"/>
        <end position="1258"/>
    </location>
</feature>
<gene>
    <name evidence="3" type="ORF">NEOLEDRAFT_1071828</name>
</gene>
<feature type="compositionally biased region" description="Polar residues" evidence="1">
    <location>
        <begin position="1031"/>
        <end position="1040"/>
    </location>
</feature>
<keyword evidence="4" id="KW-1185">Reference proteome</keyword>
<dbReference type="InParanoid" id="A0A165QDY5"/>
<evidence type="ECO:0000259" key="2">
    <source>
        <dbReference type="PROSITE" id="PS51425"/>
    </source>
</evidence>
<feature type="region of interest" description="Disordered" evidence="1">
    <location>
        <begin position="993"/>
        <end position="1040"/>
    </location>
</feature>
<feature type="region of interest" description="Disordered" evidence="1">
    <location>
        <begin position="313"/>
        <end position="337"/>
    </location>
</feature>
<dbReference type="GO" id="GO:0007062">
    <property type="term" value="P:sister chromatid cohesion"/>
    <property type="evidence" value="ECO:0007669"/>
    <property type="project" value="UniProtKB-ARBA"/>
</dbReference>
<dbReference type="PANTHER" id="PTHR11199:SF0">
    <property type="entry name" value="LD34181P-RELATED"/>
    <property type="match status" value="1"/>
</dbReference>
<feature type="compositionally biased region" description="Acidic residues" evidence="1">
    <location>
        <begin position="51"/>
        <end position="74"/>
    </location>
</feature>
<dbReference type="FunCoup" id="A0A165QDY5">
    <property type="interactions" value="276"/>
</dbReference>
<dbReference type="InterPro" id="IPR039662">
    <property type="entry name" value="Cohesin_Scc3/SA"/>
</dbReference>
<protein>
    <recommendedName>
        <fullName evidence="2">SCD domain-containing protein</fullName>
    </recommendedName>
</protein>